<feature type="compositionally biased region" description="Basic and acidic residues" evidence="1">
    <location>
        <begin position="47"/>
        <end position="56"/>
    </location>
</feature>
<evidence type="ECO:0000256" key="1">
    <source>
        <dbReference type="SAM" id="MobiDB-lite"/>
    </source>
</evidence>
<dbReference type="AlphaFoldDB" id="A0A9D3SDD4"/>
<feature type="compositionally biased region" description="Basic residues" evidence="1">
    <location>
        <begin position="71"/>
        <end position="91"/>
    </location>
</feature>
<protein>
    <submittedName>
        <fullName evidence="2">Uncharacterized protein</fullName>
    </submittedName>
</protein>
<keyword evidence="3" id="KW-1185">Reference proteome</keyword>
<reference evidence="2 3" key="1">
    <citation type="submission" date="2021-06" db="EMBL/GenBank/DDBJ databases">
        <title>Chromosome-level genome assembly of the red-tail catfish (Hemibagrus wyckioides).</title>
        <authorList>
            <person name="Shao F."/>
        </authorList>
    </citation>
    <scope>NUCLEOTIDE SEQUENCE [LARGE SCALE GENOMIC DNA]</scope>
    <source>
        <strain evidence="2">EC202008001</strain>
        <tissue evidence="2">Blood</tissue>
    </source>
</reference>
<dbReference type="EMBL" id="JAHKSW010000020">
    <property type="protein sequence ID" value="KAG7319972.1"/>
    <property type="molecule type" value="Genomic_DNA"/>
</dbReference>
<dbReference type="OrthoDB" id="8869820at2759"/>
<evidence type="ECO:0000313" key="2">
    <source>
        <dbReference type="EMBL" id="KAG7319972.1"/>
    </source>
</evidence>
<gene>
    <name evidence="2" type="ORF">KOW79_017115</name>
</gene>
<feature type="compositionally biased region" description="Polar residues" evidence="1">
    <location>
        <begin position="1"/>
        <end position="19"/>
    </location>
</feature>
<feature type="compositionally biased region" description="Polar residues" evidence="1">
    <location>
        <begin position="96"/>
        <end position="162"/>
    </location>
</feature>
<feature type="region of interest" description="Disordered" evidence="1">
    <location>
        <begin position="1"/>
        <end position="180"/>
    </location>
</feature>
<sequence>MINPPHCSTASIIQQQNQTPLPPSSIHLADVTVQPCGQPETSGKVQQDQKKPRGFPEGKSPLDPLSVSPVKLKRNQKERQRRPKGSQKRRAGAGSLQVTSGQNATFTEIRSGQSASVDPTEKSNNNTSSSQQHLETSGVSSPNTQKNPSGKTRTSKPGSRTGFNLPIDRIGLGRLPSGRR</sequence>
<name>A0A9D3SDD4_9TELE</name>
<evidence type="ECO:0000313" key="3">
    <source>
        <dbReference type="Proteomes" id="UP000824219"/>
    </source>
</evidence>
<organism evidence="2 3">
    <name type="scientific">Hemibagrus wyckioides</name>
    <dbReference type="NCBI Taxonomy" id="337641"/>
    <lineage>
        <taxon>Eukaryota</taxon>
        <taxon>Metazoa</taxon>
        <taxon>Chordata</taxon>
        <taxon>Craniata</taxon>
        <taxon>Vertebrata</taxon>
        <taxon>Euteleostomi</taxon>
        <taxon>Actinopterygii</taxon>
        <taxon>Neopterygii</taxon>
        <taxon>Teleostei</taxon>
        <taxon>Ostariophysi</taxon>
        <taxon>Siluriformes</taxon>
        <taxon>Bagridae</taxon>
        <taxon>Hemibagrus</taxon>
    </lineage>
</organism>
<proteinExistence type="predicted"/>
<comment type="caution">
    <text evidence="2">The sequence shown here is derived from an EMBL/GenBank/DDBJ whole genome shotgun (WGS) entry which is preliminary data.</text>
</comment>
<accession>A0A9D3SDD4</accession>
<dbReference type="Proteomes" id="UP000824219">
    <property type="component" value="Linkage Group LG20"/>
</dbReference>